<sequence>MSTKKLSVGGQAVIEGVMMRGPHKVAVAVRQPDGEIAVDVNPVNSIRDKYPILKKPLLRGVIALFESLYDGIKALAYSAQVSGEEDEQLTGKEMAMTIATSVLLAVGLFIVIPTWSMRFLHELTEDPMMLNLAEGVLRMVIFLAYIAAISSMEDIQRVFQYHGAEHKTIYTYEAGLPLRVENVRPFSTLHPRCGTNFLMIVMLISMFIFTFLGWPSLLERIASRVVLMPVIAGVSYEIIRFAGAHNDNKLVHMAIMPGLLLQKLTTRQPDDSQIEVAIASLKAVLPPEEIIE</sequence>
<organism evidence="2 3">
    <name type="scientific">Phascolarctobacterium succinatutens</name>
    <dbReference type="NCBI Taxonomy" id="626940"/>
    <lineage>
        <taxon>Bacteria</taxon>
        <taxon>Bacillati</taxon>
        <taxon>Bacillota</taxon>
        <taxon>Negativicutes</taxon>
        <taxon>Acidaminococcales</taxon>
        <taxon>Acidaminococcaceae</taxon>
        <taxon>Phascolarctobacterium</taxon>
    </lineage>
</organism>
<dbReference type="Pfam" id="PF07136">
    <property type="entry name" value="DUF1385"/>
    <property type="match status" value="1"/>
</dbReference>
<dbReference type="PANTHER" id="PTHR42867">
    <property type="entry name" value="MEMBRANE PROTEIN-RELATED"/>
    <property type="match status" value="1"/>
</dbReference>
<reference evidence="2 3" key="1">
    <citation type="journal article" date="2016" name="Nat. Biotechnol.">
        <title>Measurement of bacterial replication rates in microbial communities.</title>
        <authorList>
            <person name="Brown C.T."/>
            <person name="Olm M.R."/>
            <person name="Thomas B.C."/>
            <person name="Banfield J.F."/>
        </authorList>
    </citation>
    <scope>NUCLEOTIDE SEQUENCE [LARGE SCALE GENOMIC DNA]</scope>
    <source>
        <strain evidence="2">46_33</strain>
    </source>
</reference>
<dbReference type="EMBL" id="MNTG01000007">
    <property type="protein sequence ID" value="OLA38838.1"/>
    <property type="molecule type" value="Genomic_DNA"/>
</dbReference>
<feature type="transmembrane region" description="Helical" evidence="1">
    <location>
        <begin position="94"/>
        <end position="115"/>
    </location>
</feature>
<keyword evidence="1" id="KW-1133">Transmembrane helix</keyword>
<evidence type="ECO:0000256" key="1">
    <source>
        <dbReference type="SAM" id="Phobius"/>
    </source>
</evidence>
<feature type="transmembrane region" description="Helical" evidence="1">
    <location>
        <begin position="135"/>
        <end position="152"/>
    </location>
</feature>
<name>A0A1Q6R8X8_9FIRM</name>
<dbReference type="Proteomes" id="UP000186777">
    <property type="component" value="Unassembled WGS sequence"/>
</dbReference>
<feature type="transmembrane region" description="Helical" evidence="1">
    <location>
        <begin position="197"/>
        <end position="215"/>
    </location>
</feature>
<accession>A0A1Q6R8X8</accession>
<keyword evidence="1" id="KW-0472">Membrane</keyword>
<dbReference type="STRING" id="626940.BHW43_02845"/>
<comment type="caution">
    <text evidence="2">The sequence shown here is derived from an EMBL/GenBank/DDBJ whole genome shotgun (WGS) entry which is preliminary data.</text>
</comment>
<evidence type="ECO:0000313" key="3">
    <source>
        <dbReference type="Proteomes" id="UP000186777"/>
    </source>
</evidence>
<protein>
    <recommendedName>
        <fullName evidence="4">DUF1385 domain-containing protein</fullName>
    </recommendedName>
</protein>
<feature type="transmembrane region" description="Helical" evidence="1">
    <location>
        <begin position="221"/>
        <end position="239"/>
    </location>
</feature>
<evidence type="ECO:0008006" key="4">
    <source>
        <dbReference type="Google" id="ProtNLM"/>
    </source>
</evidence>
<gene>
    <name evidence="2" type="ORF">BHW43_02845</name>
</gene>
<dbReference type="InterPro" id="IPR010787">
    <property type="entry name" value="DUF1385"/>
</dbReference>
<dbReference type="RefSeq" id="WP_210683825.1">
    <property type="nucleotide sequence ID" value="NZ_CAJLOJ010000004.1"/>
</dbReference>
<dbReference type="AlphaFoldDB" id="A0A1Q6R8X8"/>
<evidence type="ECO:0000313" key="2">
    <source>
        <dbReference type="EMBL" id="OLA38838.1"/>
    </source>
</evidence>
<dbReference type="PANTHER" id="PTHR42867:SF1">
    <property type="entry name" value="MEMBRANE PROTEIN-RELATED"/>
    <property type="match status" value="1"/>
</dbReference>
<keyword evidence="1" id="KW-0812">Transmembrane</keyword>
<proteinExistence type="predicted"/>